<organism evidence="8 9">
    <name type="scientific">Methanoculleus methanifontis</name>
    <dbReference type="NCBI Taxonomy" id="2584086"/>
    <lineage>
        <taxon>Archaea</taxon>
        <taxon>Methanobacteriati</taxon>
        <taxon>Methanobacteriota</taxon>
        <taxon>Stenosarchaea group</taxon>
        <taxon>Methanomicrobia</taxon>
        <taxon>Methanomicrobiales</taxon>
        <taxon>Methanomicrobiaceae</taxon>
        <taxon>Methanoculleus</taxon>
    </lineage>
</organism>
<dbReference type="Gene3D" id="1.20.1060.20">
    <property type="match status" value="1"/>
</dbReference>
<dbReference type="PIRSF" id="PIRSF005719">
    <property type="entry name" value="SMC"/>
    <property type="match status" value="1"/>
</dbReference>
<dbReference type="SUPFAM" id="SSF52540">
    <property type="entry name" value="P-loop containing nucleoside triphosphate hydrolases"/>
    <property type="match status" value="1"/>
</dbReference>
<comment type="similarity">
    <text evidence="6">Belongs to the SMC family.</text>
</comment>
<feature type="domain" description="SMC hinge" evidence="7">
    <location>
        <begin position="508"/>
        <end position="622"/>
    </location>
</feature>
<evidence type="ECO:0000256" key="2">
    <source>
        <dbReference type="ARBA" id="ARBA00022741"/>
    </source>
</evidence>
<evidence type="ECO:0000256" key="3">
    <source>
        <dbReference type="ARBA" id="ARBA00022840"/>
    </source>
</evidence>
<dbReference type="Gene3D" id="3.30.70.1620">
    <property type="match status" value="1"/>
</dbReference>
<evidence type="ECO:0000313" key="9">
    <source>
        <dbReference type="Proteomes" id="UP001168423"/>
    </source>
</evidence>
<comment type="function">
    <text evidence="6">Required for chromosome condensation and partitioning.</text>
</comment>
<dbReference type="InterPro" id="IPR003395">
    <property type="entry name" value="RecF/RecN/SMC_N"/>
</dbReference>
<evidence type="ECO:0000256" key="5">
    <source>
        <dbReference type="ARBA" id="ARBA00023125"/>
    </source>
</evidence>
<accession>A0ABT8LY49</accession>
<dbReference type="InterPro" id="IPR027417">
    <property type="entry name" value="P-loop_NTPase"/>
</dbReference>
<dbReference type="Gene3D" id="3.40.50.300">
    <property type="entry name" value="P-loop containing nucleotide triphosphate hydrolases"/>
    <property type="match status" value="2"/>
</dbReference>
<gene>
    <name evidence="6 8" type="primary">smc</name>
    <name evidence="8" type="ORF">FGW20_01385</name>
</gene>
<reference evidence="8" key="1">
    <citation type="submission" date="2019-05" db="EMBL/GenBank/DDBJ databases">
        <title>Isolation and characterization of methanogens from the cold seep sediment at Four-Way Closure Ridge.</title>
        <authorList>
            <person name="You Y.-T."/>
            <person name="Chen S.-C."/>
            <person name="Zhang W.-L."/>
            <person name="Lai M.-C."/>
        </authorList>
    </citation>
    <scope>NUCLEOTIDE SEQUENCE</scope>
    <source>
        <strain evidence="8">FWC-SCC3</strain>
    </source>
</reference>
<sequence>MYITQLEIDNFKSFARKTKIPFFEGFTVVSGPNGSGKSNIIDSILFVLALSGARGLRAEKLTDLINVNSGKNTAEVTVTFSDGTTIRRRIKRTATGYYSYNYLNNRLCKQADVIEFLAKIGIKPEGYNVVMQGDITRIMEMTDGERRKIIDEIAGVAEFDHKRGQAFSELEVVRERLEREELLLNELVARLDALQHEREQAMEYRQWQEKLEHLGQCRGSALVRQKEQELGTLHGLMHDQQAAVARTEGEVEAVKREIEEARGRQQAVDEEINRKSGPEYLELVGRLEEARSAIKLGEKNIERLKVNRDENAEAVQRIYLDGKRAEAKVEECAAQIRNLSIDRANLAMELATQQDEMKKVEERIASESKEVEGVKDQLFAKMQDLESKKELRSKILREQDLFIEKSRMRTSERERLDARIVQIEEELTNKQEQVAEYSSCMADCEAQKRQVERNLSEAESTLFARRSALDRLKKEIRENEQSLMRLEAQQQAHGDAGGKAMDFVLGMDGVHGAVAQLGRAPPEYATALDVAAMGRLRWVVVDTDAVASDAIRYLKENRLGRVTFLPLNKLRPPILSPLEADPGIVGYAVDLLEFDPAFDRAFRVVFGATVVVDTIERARRLMGRYRMVTLEGDFVERSGAMTGGSQGKKKVRGFGVAVDDEIAQVRAKLAELEAEAGEIEASIGRFAVAAETKRAERSSIEEQVARYRMLVDEYQKRIEVLSGEKQTLEESLREMLDAAKNGGEELARLEDDLERITGEIAQVSAEIDDLKKKLDNTEVPVLTERYEGIRKAVEDIERRLRNKDADITDAKRERQHFANRIEELSAERGRLEAKNREIDGEITATEEQIGEQHRLIVQLEARQKEFSDELAGLHEKRDRILTEIRVLDQRALELSGAMERIRMQIDALNEREQSLLAELAVLREQAGDVETDLDLAAIDAGIAEAERALKKIGAVNMLAIEECDRVAARVEERTGKKEVLSRERMMLLERIEKYEKMKYDAFMTAFTAIDTNFRDIFARLTDGSGRLILDNEEDPFAGGMTFAVQPRDKKVHLLSSLSGGEKSLTTLAFIFSIQQFMPAPFYALDEVDMFLDGNNVGRIAAMMSDLSGNAQSIIVSLRKPMIERADRIVGVTIRADKSTYVTGVQNNG</sequence>
<name>A0ABT8LY49_9EURY</name>
<keyword evidence="9" id="KW-1185">Reference proteome</keyword>
<evidence type="ECO:0000256" key="1">
    <source>
        <dbReference type="ARBA" id="ARBA00022490"/>
    </source>
</evidence>
<keyword evidence="5 6" id="KW-0238">DNA-binding</keyword>
<comment type="subcellular location">
    <subcellularLocation>
        <location evidence="6">Cytoplasm</location>
    </subcellularLocation>
</comment>
<dbReference type="SMART" id="SM00968">
    <property type="entry name" value="SMC_hinge"/>
    <property type="match status" value="1"/>
</dbReference>
<dbReference type="InterPro" id="IPR036277">
    <property type="entry name" value="SMC_hinge_sf"/>
</dbReference>
<feature type="coiled-coil region" evidence="6">
    <location>
        <begin position="413"/>
        <end position="489"/>
    </location>
</feature>
<dbReference type="NCBIfam" id="TIGR02169">
    <property type="entry name" value="SMC_prok_A"/>
    <property type="match status" value="1"/>
</dbReference>
<feature type="coiled-coil region" evidence="6">
    <location>
        <begin position="655"/>
        <end position="925"/>
    </location>
</feature>
<dbReference type="InterPro" id="IPR010935">
    <property type="entry name" value="SMC_hinge"/>
</dbReference>
<dbReference type="Pfam" id="PF02463">
    <property type="entry name" value="SMC_N"/>
    <property type="match status" value="1"/>
</dbReference>
<feature type="coiled-coil region" evidence="6">
    <location>
        <begin position="170"/>
        <end position="204"/>
    </location>
</feature>
<dbReference type="Proteomes" id="UP001168423">
    <property type="component" value="Unassembled WGS sequence"/>
</dbReference>
<comment type="domain">
    <text evidence="6">Contains large globular domains required for ATP hydrolysis at each terminus and a third globular domain forming a flexible hinge near the middle of the molecule. These domains are separated by coiled-coil structures.</text>
</comment>
<feature type="coiled-coil region" evidence="6">
    <location>
        <begin position="336"/>
        <end position="377"/>
    </location>
</feature>
<keyword evidence="1 6" id="KW-0963">Cytoplasm</keyword>
<evidence type="ECO:0000256" key="4">
    <source>
        <dbReference type="ARBA" id="ARBA00023054"/>
    </source>
</evidence>
<dbReference type="InterPro" id="IPR024704">
    <property type="entry name" value="SMC"/>
</dbReference>
<dbReference type="SUPFAM" id="SSF75553">
    <property type="entry name" value="Smc hinge domain"/>
    <property type="match status" value="1"/>
</dbReference>
<evidence type="ECO:0000259" key="7">
    <source>
        <dbReference type="SMART" id="SM00968"/>
    </source>
</evidence>
<comment type="caution">
    <text evidence="8">The sequence shown here is derived from an EMBL/GenBank/DDBJ whole genome shotgun (WGS) entry which is preliminary data.</text>
</comment>
<dbReference type="Pfam" id="PF06470">
    <property type="entry name" value="SMC_hinge"/>
    <property type="match status" value="1"/>
</dbReference>
<dbReference type="InterPro" id="IPR011890">
    <property type="entry name" value="SMC_prok"/>
</dbReference>
<dbReference type="HAMAP" id="MF_01894">
    <property type="entry name" value="Smc_prok"/>
    <property type="match status" value="1"/>
</dbReference>
<dbReference type="PANTHER" id="PTHR43977">
    <property type="entry name" value="STRUCTURAL MAINTENANCE OF CHROMOSOMES PROTEIN 3"/>
    <property type="match status" value="1"/>
</dbReference>
<keyword evidence="2 6" id="KW-0547">Nucleotide-binding</keyword>
<dbReference type="Gene3D" id="1.10.287.1490">
    <property type="match status" value="1"/>
</dbReference>
<protein>
    <recommendedName>
        <fullName evidence="6">Chromosome partition protein Smc</fullName>
    </recommendedName>
</protein>
<comment type="subunit">
    <text evidence="6">Homodimer.</text>
</comment>
<feature type="coiled-coil region" evidence="6">
    <location>
        <begin position="237"/>
        <end position="307"/>
    </location>
</feature>
<dbReference type="RefSeq" id="WP_301676316.1">
    <property type="nucleotide sequence ID" value="NZ_VCYI01000001.1"/>
</dbReference>
<keyword evidence="4 6" id="KW-0175">Coiled coil</keyword>
<evidence type="ECO:0000313" key="8">
    <source>
        <dbReference type="EMBL" id="MDN7011712.1"/>
    </source>
</evidence>
<feature type="binding site" evidence="6">
    <location>
        <begin position="32"/>
        <end position="39"/>
    </location>
    <ligand>
        <name>ATP</name>
        <dbReference type="ChEBI" id="CHEBI:30616"/>
    </ligand>
</feature>
<keyword evidence="3 6" id="KW-0067">ATP-binding</keyword>
<proteinExistence type="inferred from homology"/>
<dbReference type="EMBL" id="VCYI01000001">
    <property type="protein sequence ID" value="MDN7011712.1"/>
    <property type="molecule type" value="Genomic_DNA"/>
</dbReference>
<evidence type="ECO:0000256" key="6">
    <source>
        <dbReference type="HAMAP-Rule" id="MF_01894"/>
    </source>
</evidence>